<proteinExistence type="predicted"/>
<gene>
    <name evidence="1" type="ORF">A2785_02970</name>
</gene>
<accession>A0A1G1VM99</accession>
<protein>
    <submittedName>
        <fullName evidence="1">Uncharacterized protein</fullName>
    </submittedName>
</protein>
<comment type="caution">
    <text evidence="1">The sequence shown here is derived from an EMBL/GenBank/DDBJ whole genome shotgun (WGS) entry which is preliminary data.</text>
</comment>
<evidence type="ECO:0000313" key="1">
    <source>
        <dbReference type="EMBL" id="OGY16530.1"/>
    </source>
</evidence>
<dbReference type="Proteomes" id="UP000179069">
    <property type="component" value="Unassembled WGS sequence"/>
</dbReference>
<evidence type="ECO:0000313" key="2">
    <source>
        <dbReference type="Proteomes" id="UP000179069"/>
    </source>
</evidence>
<name>A0A1G1VM99_9BACT</name>
<dbReference type="AlphaFoldDB" id="A0A1G1VM99"/>
<sequence length="215" mass="24274">MNEIEWLQSRSGNGDDVLRSADSFLEKAKESESFSLASETVNVFDPDELDTDSLEGFAASLREEFFNYYVSPFLPENGYHTNQDIAQALKKKSVEVYAQDVRGLVSTILHAIHGEEHDFYPIRALYLQWQELELGVLVMSIEAKEPWLLSIAVAPYDEFFDPHDGHEYYLPIFERIWEGIPGDGSLTKSLVMALSGDLDGLAEIGFIDRVAPMSE</sequence>
<reference evidence="1 2" key="1">
    <citation type="journal article" date="2016" name="Nat. Commun.">
        <title>Thousands of microbial genomes shed light on interconnected biogeochemical processes in an aquifer system.</title>
        <authorList>
            <person name="Anantharaman K."/>
            <person name="Brown C.T."/>
            <person name="Hug L.A."/>
            <person name="Sharon I."/>
            <person name="Castelle C.J."/>
            <person name="Probst A.J."/>
            <person name="Thomas B.C."/>
            <person name="Singh A."/>
            <person name="Wilkins M.J."/>
            <person name="Karaoz U."/>
            <person name="Brodie E.L."/>
            <person name="Williams K.H."/>
            <person name="Hubbard S.S."/>
            <person name="Banfield J.F."/>
        </authorList>
    </citation>
    <scope>NUCLEOTIDE SEQUENCE [LARGE SCALE GENOMIC DNA]</scope>
</reference>
<dbReference type="EMBL" id="MHCI01000014">
    <property type="protein sequence ID" value="OGY16530.1"/>
    <property type="molecule type" value="Genomic_DNA"/>
</dbReference>
<organism evidence="1 2">
    <name type="scientific">Candidatus Chisholmbacteria bacterium RIFCSPHIGHO2_01_FULL_49_18</name>
    <dbReference type="NCBI Taxonomy" id="1797590"/>
    <lineage>
        <taxon>Bacteria</taxon>
        <taxon>Candidatus Chisholmiibacteriota</taxon>
    </lineage>
</organism>